<keyword evidence="3" id="KW-1185">Reference proteome</keyword>
<dbReference type="InterPro" id="IPR051397">
    <property type="entry name" value="Zn-ADH-like_protein"/>
</dbReference>
<dbReference type="EMBL" id="JABBFX010000006">
    <property type="protein sequence ID" value="NML48554.1"/>
    <property type="molecule type" value="Genomic_DNA"/>
</dbReference>
<dbReference type="InterPro" id="IPR036291">
    <property type="entry name" value="NAD(P)-bd_dom_sf"/>
</dbReference>
<organism evidence="2 3">
    <name type="scientific">Ramlibacter agri</name>
    <dbReference type="NCBI Taxonomy" id="2728837"/>
    <lineage>
        <taxon>Bacteria</taxon>
        <taxon>Pseudomonadati</taxon>
        <taxon>Pseudomonadota</taxon>
        <taxon>Betaproteobacteria</taxon>
        <taxon>Burkholderiales</taxon>
        <taxon>Comamonadaceae</taxon>
        <taxon>Ramlibacter</taxon>
    </lineage>
</organism>
<dbReference type="InterPro" id="IPR020843">
    <property type="entry name" value="ER"/>
</dbReference>
<name>A0A848HDK3_9BURK</name>
<evidence type="ECO:0000313" key="3">
    <source>
        <dbReference type="Proteomes" id="UP000541185"/>
    </source>
</evidence>
<dbReference type="Pfam" id="PF08240">
    <property type="entry name" value="ADH_N"/>
    <property type="match status" value="1"/>
</dbReference>
<gene>
    <name evidence="2" type="ORF">HHL11_32720</name>
</gene>
<protein>
    <submittedName>
        <fullName evidence="2">Zinc-binding dehydrogenase</fullName>
    </submittedName>
</protein>
<dbReference type="SUPFAM" id="SSF50129">
    <property type="entry name" value="GroES-like"/>
    <property type="match status" value="1"/>
</dbReference>
<dbReference type="Gene3D" id="3.90.180.10">
    <property type="entry name" value="Medium-chain alcohol dehydrogenases, catalytic domain"/>
    <property type="match status" value="1"/>
</dbReference>
<dbReference type="Proteomes" id="UP000541185">
    <property type="component" value="Unassembled WGS sequence"/>
</dbReference>
<dbReference type="SUPFAM" id="SSF51735">
    <property type="entry name" value="NAD(P)-binding Rossmann-fold domains"/>
    <property type="match status" value="1"/>
</dbReference>
<dbReference type="RefSeq" id="WP_169422896.1">
    <property type="nucleotide sequence ID" value="NZ_JABBFX010000006.1"/>
</dbReference>
<evidence type="ECO:0000313" key="2">
    <source>
        <dbReference type="EMBL" id="NML48554.1"/>
    </source>
</evidence>
<dbReference type="Gene3D" id="3.40.50.720">
    <property type="entry name" value="NAD(P)-binding Rossmann-like Domain"/>
    <property type="match status" value="1"/>
</dbReference>
<feature type="domain" description="Enoyl reductase (ER)" evidence="1">
    <location>
        <begin position="24"/>
        <end position="367"/>
    </location>
</feature>
<dbReference type="PANTHER" id="PTHR43677">
    <property type="entry name" value="SHORT-CHAIN DEHYDROGENASE/REDUCTASE"/>
    <property type="match status" value="1"/>
</dbReference>
<dbReference type="InterPro" id="IPR011032">
    <property type="entry name" value="GroES-like_sf"/>
</dbReference>
<dbReference type="PANTHER" id="PTHR43677:SF4">
    <property type="entry name" value="QUINONE OXIDOREDUCTASE-LIKE PROTEIN 2"/>
    <property type="match status" value="1"/>
</dbReference>
<dbReference type="GO" id="GO:0016491">
    <property type="term" value="F:oxidoreductase activity"/>
    <property type="evidence" value="ECO:0007669"/>
    <property type="project" value="InterPro"/>
</dbReference>
<evidence type="ECO:0000259" key="1">
    <source>
        <dbReference type="SMART" id="SM00829"/>
    </source>
</evidence>
<comment type="caution">
    <text evidence="2">The sequence shown here is derived from an EMBL/GenBank/DDBJ whole genome shotgun (WGS) entry which is preliminary data.</text>
</comment>
<dbReference type="Pfam" id="PF00107">
    <property type="entry name" value="ADH_zinc_N"/>
    <property type="match status" value="1"/>
</dbReference>
<dbReference type="InterPro" id="IPR013154">
    <property type="entry name" value="ADH-like_N"/>
</dbReference>
<dbReference type="InterPro" id="IPR013149">
    <property type="entry name" value="ADH-like_C"/>
</dbReference>
<dbReference type="AlphaFoldDB" id="A0A848HDK3"/>
<sequence length="371" mass="38213">MSEASLAPGWHARVTQFAATREDGVAHGVELARQEAPNSIGPDEVLVQVESASVAYIDLLMLSGQYHHKPPLPYTPGLEYAGVVARTGSAVRGLQPGDRVLSDFLNTGPRSAGAYQAWGGWARYALAPAAALHRIPASLCFDAACNLLLNYETAQFAFASRLHLQAGETVLVTGATGAAGLAAVQVAKLLGAGQVIATGRGLERLAPARGNGADHVIDLRALPPGPTGLRDAVKALTGSEGVDLVFDTVGGDWLVPALRTLLFGGRMAIIGWAANTKVAAGHGAGGSLQPDLLPTNLLQLKGLTVTGSPMVITGQRDPKGRARRLGQLLAWMQAGALTPVVTQTFGLQSLGAAMQARLAGVVGGCVVRPGA</sequence>
<dbReference type="SMART" id="SM00829">
    <property type="entry name" value="PKS_ER"/>
    <property type="match status" value="1"/>
</dbReference>
<accession>A0A848HDK3</accession>
<reference evidence="2 3" key="1">
    <citation type="submission" date="2020-04" db="EMBL/GenBank/DDBJ databases">
        <title>Ramlibacter sp. G-1-2-2 isolated from soil.</title>
        <authorList>
            <person name="Dahal R.H."/>
        </authorList>
    </citation>
    <scope>NUCLEOTIDE SEQUENCE [LARGE SCALE GENOMIC DNA]</scope>
    <source>
        <strain evidence="2 3">G-1-2-2</strain>
    </source>
</reference>
<proteinExistence type="predicted"/>